<name>A0A4Q7P009_9FIRM</name>
<evidence type="ECO:0000259" key="2">
    <source>
        <dbReference type="Pfam" id="PF01370"/>
    </source>
</evidence>
<accession>A0A4Q7P009</accession>
<feature type="domain" description="NAD-dependent epimerase/dehydratase" evidence="2">
    <location>
        <begin position="10"/>
        <end position="221"/>
    </location>
</feature>
<evidence type="ECO:0000256" key="1">
    <source>
        <dbReference type="SAM" id="Phobius"/>
    </source>
</evidence>
<feature type="transmembrane region" description="Helical" evidence="1">
    <location>
        <begin position="352"/>
        <end position="379"/>
    </location>
</feature>
<dbReference type="OrthoDB" id="3237876at2"/>
<dbReference type="Gene3D" id="3.40.50.720">
    <property type="entry name" value="NAD(P)-binding Rossmann-like Domain"/>
    <property type="match status" value="1"/>
</dbReference>
<evidence type="ECO:0000313" key="3">
    <source>
        <dbReference type="EMBL" id="RZS92650.1"/>
    </source>
</evidence>
<sequence>MDRDSEMATILITGNTELFTQEACRALAEENKIILAGTAKFSGKHKNIHYYRTLPVEEKFAHLFEVFTFDAVWYVTGYADGGEGSFGEAQQLEQTLAECRRSRVGKLIVLSTVNSQNYLDTYGRMGELLKREYPSSGTFSAAKTEELCQYFQDKTEMCVVTLWLPYVADRVNDKNFLGGVFRNIYEKDKVIFPYHREDRVDFLAMQDLTELLIQITEETEDSSGSYYATSGYRYQYSDLEEMLRLVSPDVQVMYENYPDMIQWPDYPMELRSKYGFVPMENVMENIGSYYRTFINEVVRGRRGAGSRILGAFTEAGKGIFKYIELILVFLIAELIAYYTSDSVYFKFVDVRLLYIVIMGTIYGMRMGIFAALLESAVLVRQYALIGMSGTLLFYNIENWIPFAIYLMAGSITGYIRNKKTDELSFSKQEYALLRDKYIFLNDVYHGAVENKGEYKKQILGFKDSFGKIFDAVQRLDNELPESIFLEGLQVMEDILENHTIAIYSLDDYQRFGRLVVCSSSRLTKLTKSIRLEEYEEMYRQVKGGNVWKNTELIPDMPMYACGVFDGDRIVLLVAIWEASVEQYGMHYMNIFRILCGLVQTSFLRAVEYESLQEERLYYPETNVARPERFRQILGVQEDMQEAGVADYVLVRFPGYDQKEVSELLAGMVRASDTLGMDEAGNIYLLLVQMNKRNFGIVGERLDRKGLQYQLVEKVG</sequence>
<keyword evidence="1" id="KW-0472">Membrane</keyword>
<protein>
    <recommendedName>
        <fullName evidence="2">NAD-dependent epimerase/dehydratase domain-containing protein</fullName>
    </recommendedName>
</protein>
<keyword evidence="4" id="KW-1185">Reference proteome</keyword>
<dbReference type="RefSeq" id="WP_130436179.1">
    <property type="nucleotide sequence ID" value="NZ_SGXF01000008.1"/>
</dbReference>
<dbReference type="Proteomes" id="UP000292927">
    <property type="component" value="Unassembled WGS sequence"/>
</dbReference>
<dbReference type="InterPro" id="IPR001509">
    <property type="entry name" value="Epimerase_deHydtase"/>
</dbReference>
<evidence type="ECO:0000313" key="4">
    <source>
        <dbReference type="Proteomes" id="UP000292927"/>
    </source>
</evidence>
<dbReference type="AlphaFoldDB" id="A0A4Q7P009"/>
<dbReference type="InterPro" id="IPR036291">
    <property type="entry name" value="NAD(P)-bd_dom_sf"/>
</dbReference>
<reference evidence="3 4" key="1">
    <citation type="submission" date="2019-02" db="EMBL/GenBank/DDBJ databases">
        <title>Genomic Encyclopedia of Type Strains, Phase IV (KMG-IV): sequencing the most valuable type-strain genomes for metagenomic binning, comparative biology and taxonomic classification.</title>
        <authorList>
            <person name="Goeker M."/>
        </authorList>
    </citation>
    <scope>NUCLEOTIDE SEQUENCE [LARGE SCALE GENOMIC DNA]</scope>
    <source>
        <strain evidence="3 4">DSM 29486</strain>
    </source>
</reference>
<dbReference type="EMBL" id="SGXF01000008">
    <property type="protein sequence ID" value="RZS92650.1"/>
    <property type="molecule type" value="Genomic_DNA"/>
</dbReference>
<dbReference type="SUPFAM" id="SSF51735">
    <property type="entry name" value="NAD(P)-binding Rossmann-fold domains"/>
    <property type="match status" value="1"/>
</dbReference>
<dbReference type="Pfam" id="PF01370">
    <property type="entry name" value="Epimerase"/>
    <property type="match status" value="1"/>
</dbReference>
<feature type="transmembrane region" description="Helical" evidence="1">
    <location>
        <begin position="399"/>
        <end position="417"/>
    </location>
</feature>
<keyword evidence="1" id="KW-0812">Transmembrane</keyword>
<gene>
    <name evidence="3" type="ORF">EV209_2943</name>
</gene>
<proteinExistence type="predicted"/>
<organism evidence="3 4">
    <name type="scientific">Cuneatibacter caecimuris</name>
    <dbReference type="NCBI Taxonomy" id="1796618"/>
    <lineage>
        <taxon>Bacteria</taxon>
        <taxon>Bacillati</taxon>
        <taxon>Bacillota</taxon>
        <taxon>Clostridia</taxon>
        <taxon>Lachnospirales</taxon>
        <taxon>Lachnospiraceae</taxon>
        <taxon>Cuneatibacter</taxon>
    </lineage>
</organism>
<keyword evidence="1" id="KW-1133">Transmembrane helix</keyword>
<feature type="transmembrane region" description="Helical" evidence="1">
    <location>
        <begin position="319"/>
        <end position="340"/>
    </location>
</feature>
<comment type="caution">
    <text evidence="3">The sequence shown here is derived from an EMBL/GenBank/DDBJ whole genome shotgun (WGS) entry which is preliminary data.</text>
</comment>